<protein>
    <recommendedName>
        <fullName evidence="1">BTB domain-containing protein</fullName>
    </recommendedName>
</protein>
<name>A0A9P5X149_9AGAR</name>
<accession>A0A9P5X149</accession>
<gene>
    <name evidence="2" type="ORF">P691DRAFT_573602</name>
</gene>
<comment type="caution">
    <text evidence="2">The sequence shown here is derived from an EMBL/GenBank/DDBJ whole genome shotgun (WGS) entry which is preliminary data.</text>
</comment>
<dbReference type="PROSITE" id="PS50097">
    <property type="entry name" value="BTB"/>
    <property type="match status" value="1"/>
</dbReference>
<sequence>MTSTPSSEPSSLPTADSNETKLHPILNYADADVVLSSEGGTLFRLHSITLKFTSGYFRSILSDPSSGPQPKQRCLITDKPTTCDAPLERVLLMISGLPTDPWASFDEAEAAANIMSYLDTPGPLSLLRASLLRSAHTTPWACSEVRMGRCSTERCGGFFAFEPPLWRFGDRGAVGATA</sequence>
<dbReference type="AlphaFoldDB" id="A0A9P5X149"/>
<evidence type="ECO:0000313" key="2">
    <source>
        <dbReference type="EMBL" id="KAF9441447.1"/>
    </source>
</evidence>
<reference evidence="2" key="1">
    <citation type="submission" date="2020-11" db="EMBL/GenBank/DDBJ databases">
        <authorList>
            <consortium name="DOE Joint Genome Institute"/>
            <person name="Ahrendt S."/>
            <person name="Riley R."/>
            <person name="Andreopoulos W."/>
            <person name="Labutti K."/>
            <person name="Pangilinan J."/>
            <person name="Ruiz-Duenas F.J."/>
            <person name="Barrasa J.M."/>
            <person name="Sanchez-Garcia M."/>
            <person name="Camarero S."/>
            <person name="Miyauchi S."/>
            <person name="Serrano A."/>
            <person name="Linde D."/>
            <person name="Babiker R."/>
            <person name="Drula E."/>
            <person name="Ayuso-Fernandez I."/>
            <person name="Pacheco R."/>
            <person name="Padilla G."/>
            <person name="Ferreira P."/>
            <person name="Barriuso J."/>
            <person name="Kellner H."/>
            <person name="Castanera R."/>
            <person name="Alfaro M."/>
            <person name="Ramirez L."/>
            <person name="Pisabarro A.G."/>
            <person name="Kuo A."/>
            <person name="Tritt A."/>
            <person name="Lipzen A."/>
            <person name="He G."/>
            <person name="Yan M."/>
            <person name="Ng V."/>
            <person name="Cullen D."/>
            <person name="Martin F."/>
            <person name="Rosso M.-N."/>
            <person name="Henrissat B."/>
            <person name="Hibbett D."/>
            <person name="Martinez A.T."/>
            <person name="Grigoriev I.V."/>
        </authorList>
    </citation>
    <scope>NUCLEOTIDE SEQUENCE</scope>
    <source>
        <strain evidence="2">MF-IS2</strain>
    </source>
</reference>
<keyword evidence="3" id="KW-1185">Reference proteome</keyword>
<feature type="domain" description="BTB" evidence="1">
    <location>
        <begin position="31"/>
        <end position="63"/>
    </location>
</feature>
<proteinExistence type="predicted"/>
<dbReference type="EMBL" id="MU151907">
    <property type="protein sequence ID" value="KAF9441447.1"/>
    <property type="molecule type" value="Genomic_DNA"/>
</dbReference>
<evidence type="ECO:0000313" key="3">
    <source>
        <dbReference type="Proteomes" id="UP000807342"/>
    </source>
</evidence>
<organism evidence="2 3">
    <name type="scientific">Macrolepiota fuliginosa MF-IS2</name>
    <dbReference type="NCBI Taxonomy" id="1400762"/>
    <lineage>
        <taxon>Eukaryota</taxon>
        <taxon>Fungi</taxon>
        <taxon>Dikarya</taxon>
        <taxon>Basidiomycota</taxon>
        <taxon>Agaricomycotina</taxon>
        <taxon>Agaricomycetes</taxon>
        <taxon>Agaricomycetidae</taxon>
        <taxon>Agaricales</taxon>
        <taxon>Agaricineae</taxon>
        <taxon>Agaricaceae</taxon>
        <taxon>Macrolepiota</taxon>
    </lineage>
</organism>
<dbReference type="InterPro" id="IPR000210">
    <property type="entry name" value="BTB/POZ_dom"/>
</dbReference>
<dbReference type="OrthoDB" id="3266199at2759"/>
<dbReference type="Proteomes" id="UP000807342">
    <property type="component" value="Unassembled WGS sequence"/>
</dbReference>
<evidence type="ECO:0000259" key="1">
    <source>
        <dbReference type="PROSITE" id="PS50097"/>
    </source>
</evidence>